<evidence type="ECO:0000313" key="2">
    <source>
        <dbReference type="Proteomes" id="UP001346869"/>
    </source>
</evidence>
<sequence>MSLRGVCCLAHIDHMNAMLVVVGGPQRPFGTWLGAPSFELLFWGKDKKGIPYRPDLQPPPPSEGGFKGQINWLPVAHSLQQGLITY</sequence>
<reference evidence="1 2" key="2">
    <citation type="journal article" date="2023" name="Mol. Biol. Evol.">
        <title>Genomics of Secondarily Temperate Adaptation in the Only Non-Antarctic Icefish.</title>
        <authorList>
            <person name="Rivera-Colon A.G."/>
            <person name="Rayamajhi N."/>
            <person name="Minhas B.F."/>
            <person name="Madrigal G."/>
            <person name="Bilyk K.T."/>
            <person name="Yoon V."/>
            <person name="Hune M."/>
            <person name="Gregory S."/>
            <person name="Cheng C.H.C."/>
            <person name="Catchen J.M."/>
        </authorList>
    </citation>
    <scope>NUCLEOTIDE SEQUENCE [LARGE SCALE GENOMIC DNA]</scope>
    <source>
        <strain evidence="1">JMC-PN-2008</strain>
    </source>
</reference>
<organism evidence="1 2">
    <name type="scientific">Eleginops maclovinus</name>
    <name type="common">Patagonian blennie</name>
    <name type="synonym">Eleginus maclovinus</name>
    <dbReference type="NCBI Taxonomy" id="56733"/>
    <lineage>
        <taxon>Eukaryota</taxon>
        <taxon>Metazoa</taxon>
        <taxon>Chordata</taxon>
        <taxon>Craniata</taxon>
        <taxon>Vertebrata</taxon>
        <taxon>Euteleostomi</taxon>
        <taxon>Actinopterygii</taxon>
        <taxon>Neopterygii</taxon>
        <taxon>Teleostei</taxon>
        <taxon>Neoteleostei</taxon>
        <taxon>Acanthomorphata</taxon>
        <taxon>Eupercaria</taxon>
        <taxon>Perciformes</taxon>
        <taxon>Notothenioidei</taxon>
        <taxon>Eleginopidae</taxon>
        <taxon>Eleginops</taxon>
    </lineage>
</organism>
<dbReference type="AlphaFoldDB" id="A0AAN8AHH4"/>
<gene>
    <name evidence="1" type="ORF">PBY51_005486</name>
</gene>
<comment type="caution">
    <text evidence="1">The sequence shown here is derived from an EMBL/GenBank/DDBJ whole genome shotgun (WGS) entry which is preliminary data.</text>
</comment>
<accession>A0AAN8AHH4</accession>
<reference evidence="1 2" key="1">
    <citation type="journal article" date="2023" name="Genes (Basel)">
        <title>Chromosome-Level Genome Assembly and Circadian Gene Repertoire of the Patagonia Blennie Eleginops maclovinus-The Closest Ancestral Proxy of Antarctic Cryonotothenioids.</title>
        <authorList>
            <person name="Cheng C.C."/>
            <person name="Rivera-Colon A.G."/>
            <person name="Minhas B.F."/>
            <person name="Wilson L."/>
            <person name="Rayamajhi N."/>
            <person name="Vargas-Chacoff L."/>
            <person name="Catchen J.M."/>
        </authorList>
    </citation>
    <scope>NUCLEOTIDE SEQUENCE [LARGE SCALE GENOMIC DNA]</scope>
    <source>
        <strain evidence="1">JMC-PN-2008</strain>
    </source>
</reference>
<evidence type="ECO:0000313" key="1">
    <source>
        <dbReference type="EMBL" id="KAK5855383.1"/>
    </source>
</evidence>
<name>A0AAN8AHH4_ELEMC</name>
<proteinExistence type="predicted"/>
<dbReference type="Proteomes" id="UP001346869">
    <property type="component" value="Unassembled WGS sequence"/>
</dbReference>
<keyword evidence="2" id="KW-1185">Reference proteome</keyword>
<protein>
    <submittedName>
        <fullName evidence="1">Uncharacterized protein</fullName>
    </submittedName>
</protein>
<dbReference type="EMBL" id="JAUZQC010000018">
    <property type="protein sequence ID" value="KAK5855383.1"/>
    <property type="molecule type" value="Genomic_DNA"/>
</dbReference>